<feature type="domain" description="VPS9" evidence="2">
    <location>
        <begin position="156"/>
        <end position="298"/>
    </location>
</feature>
<dbReference type="Proteomes" id="UP000694393">
    <property type="component" value="Unplaced"/>
</dbReference>
<dbReference type="InterPro" id="IPR045046">
    <property type="entry name" value="Vps9-like"/>
</dbReference>
<dbReference type="SMART" id="SM00167">
    <property type="entry name" value="VPS9"/>
    <property type="match status" value="1"/>
</dbReference>
<dbReference type="Ensembl" id="ENSPCET00000003037.1">
    <property type="protein sequence ID" value="ENSPCEP00000002934.1"/>
    <property type="gene ID" value="ENSPCEG00000002365.1"/>
</dbReference>
<dbReference type="GO" id="GO:0005829">
    <property type="term" value="C:cytosol"/>
    <property type="evidence" value="ECO:0007669"/>
    <property type="project" value="TreeGrafter"/>
</dbReference>
<protein>
    <submittedName>
        <fullName evidence="3">Ras and Rab interactor 1</fullName>
    </submittedName>
</protein>
<evidence type="ECO:0000313" key="3">
    <source>
        <dbReference type="Ensembl" id="ENSPCEP00000002934.1"/>
    </source>
</evidence>
<evidence type="ECO:0000256" key="1">
    <source>
        <dbReference type="SAM" id="MobiDB-lite"/>
    </source>
</evidence>
<proteinExistence type="predicted"/>
<evidence type="ECO:0000313" key="4">
    <source>
        <dbReference type="Proteomes" id="UP000694393"/>
    </source>
</evidence>
<reference evidence="3" key="2">
    <citation type="submission" date="2025-09" db="UniProtKB">
        <authorList>
            <consortium name="Ensembl"/>
        </authorList>
    </citation>
    <scope>IDENTIFICATION</scope>
</reference>
<name>A0A8C8VEV7_9SAUR</name>
<dbReference type="Pfam" id="PF02204">
    <property type="entry name" value="VPS9"/>
    <property type="match status" value="1"/>
</dbReference>
<organism evidence="3 4">
    <name type="scientific">Pelusios castaneus</name>
    <name type="common">West African mud turtle</name>
    <dbReference type="NCBI Taxonomy" id="367368"/>
    <lineage>
        <taxon>Eukaryota</taxon>
        <taxon>Metazoa</taxon>
        <taxon>Chordata</taxon>
        <taxon>Craniata</taxon>
        <taxon>Vertebrata</taxon>
        <taxon>Euteleostomi</taxon>
        <taxon>Archelosauria</taxon>
        <taxon>Testudinata</taxon>
        <taxon>Testudines</taxon>
        <taxon>Pleurodira</taxon>
        <taxon>Pelomedusidae</taxon>
        <taxon>Pelusios</taxon>
    </lineage>
</organism>
<accession>A0A8C8VEV7</accession>
<dbReference type="AlphaFoldDB" id="A0A8C8VEV7"/>
<dbReference type="InterPro" id="IPR003123">
    <property type="entry name" value="VPS9"/>
</dbReference>
<dbReference type="InterPro" id="IPR037191">
    <property type="entry name" value="VPS9_dom_sf"/>
</dbReference>
<dbReference type="Pfam" id="PF23268">
    <property type="entry name" value="RIN1"/>
    <property type="match status" value="1"/>
</dbReference>
<dbReference type="PROSITE" id="PS51205">
    <property type="entry name" value="VPS9"/>
    <property type="match status" value="1"/>
</dbReference>
<dbReference type="GO" id="GO:0005085">
    <property type="term" value="F:guanyl-nucleotide exchange factor activity"/>
    <property type="evidence" value="ECO:0007669"/>
    <property type="project" value="InterPro"/>
</dbReference>
<dbReference type="GO" id="GO:0030139">
    <property type="term" value="C:endocytic vesicle"/>
    <property type="evidence" value="ECO:0007669"/>
    <property type="project" value="TreeGrafter"/>
</dbReference>
<feature type="region of interest" description="Disordered" evidence="1">
    <location>
        <begin position="1"/>
        <end position="37"/>
    </location>
</feature>
<evidence type="ECO:0000259" key="2">
    <source>
        <dbReference type="PROSITE" id="PS51205"/>
    </source>
</evidence>
<dbReference type="GO" id="GO:0031267">
    <property type="term" value="F:small GTPase binding"/>
    <property type="evidence" value="ECO:0007669"/>
    <property type="project" value="TreeGrafter"/>
</dbReference>
<keyword evidence="4" id="KW-1185">Reference proteome</keyword>
<dbReference type="PANTHER" id="PTHR23101">
    <property type="entry name" value="RAB GDP/GTP EXCHANGE FACTOR"/>
    <property type="match status" value="1"/>
</dbReference>
<dbReference type="GO" id="GO:0016192">
    <property type="term" value="P:vesicle-mediated transport"/>
    <property type="evidence" value="ECO:0007669"/>
    <property type="project" value="InterPro"/>
</dbReference>
<dbReference type="SUPFAM" id="SSF109993">
    <property type="entry name" value="VPS9 domain"/>
    <property type="match status" value="1"/>
</dbReference>
<dbReference type="PANTHER" id="PTHR23101:SF62">
    <property type="entry name" value="RAS AND RAB INTERACTOR 1"/>
    <property type="match status" value="1"/>
</dbReference>
<dbReference type="Gene3D" id="1.20.1050.80">
    <property type="entry name" value="VPS9 domain"/>
    <property type="match status" value="1"/>
</dbReference>
<sequence length="409" mass="44496">MEGTSRGHLVQPPAKKSEEGGGPRAPSPPARPRPRTPLRSMSDAVLAVLAPEKQLVRAVQGLACDRSTRLGSSVQDFLTLMRGGWGEWQSSHELLSPIRAFLTHTKAQLLQSPALELPSPTLLPDHRLDAVLERALHRCVLKPLKPVLASRLRRLHVADGSLGRLRENLRLVRERGSGAFLVQATLPGPADTQRARRKLLQLLRAYSPSTQVTLLLQACKGIYRAMGAAPGMDYGADEFLPVLSFVLAQCDLPQLLMEAEYMMDLMESSQLLGEGGYYLTTLQASLALLGHFHEEELKEPGPDVRRTLSWQHQHPTGQNPDSLCQVRGDALWGIPCYQPVPASAPLHCLQILTSPPVPALSLSPKSPHLCPSIPLRAHSVPSPSCCPAPPPLVPIPSDPCPPRPCPLNP</sequence>
<reference evidence="3" key="1">
    <citation type="submission" date="2025-08" db="UniProtKB">
        <authorList>
            <consortium name="Ensembl"/>
        </authorList>
    </citation>
    <scope>IDENTIFICATION</scope>
</reference>